<gene>
    <name evidence="2" type="ORF">DMH04_51595</name>
</gene>
<evidence type="ECO:0000313" key="3">
    <source>
        <dbReference type="Proteomes" id="UP000287547"/>
    </source>
</evidence>
<dbReference type="EMBL" id="QHKI01000098">
    <property type="protein sequence ID" value="RSM64190.1"/>
    <property type="molecule type" value="Genomic_DNA"/>
</dbReference>
<keyword evidence="1" id="KW-0812">Transmembrane</keyword>
<name>A0A428Y9H9_KIBAR</name>
<accession>A0A428Y9H9</accession>
<feature type="transmembrane region" description="Helical" evidence="1">
    <location>
        <begin position="104"/>
        <end position="125"/>
    </location>
</feature>
<sequence>MAFRDRWKANWWRWALIAVSLAMAVLSWREPVVAVFAAVPVLIWWSGPQAAKQGAVVLAITAWILMPRVLGLSGNWVPSVYEVCLFLPIITALVFGFARGKGCLSAAGLSAFAVVGLLTAGYTMVMHSEGDTGNEGVRPGPSGLEIAEGEKECGSGGCTQALRVTGDHAAERMREHLSSLGFDRRPGSSGLCRVHGLLIPYKVCAGVKEISPTTAEVSWSI</sequence>
<evidence type="ECO:0000256" key="1">
    <source>
        <dbReference type="SAM" id="Phobius"/>
    </source>
</evidence>
<reference evidence="2 3" key="1">
    <citation type="submission" date="2018-05" db="EMBL/GenBank/DDBJ databases">
        <title>Evolution of GPA BGCs.</title>
        <authorList>
            <person name="Waglechner N."/>
            <person name="Wright G.D."/>
        </authorList>
    </citation>
    <scope>NUCLEOTIDE SEQUENCE [LARGE SCALE GENOMIC DNA]</scope>
    <source>
        <strain evidence="2 3">A82846</strain>
    </source>
</reference>
<comment type="caution">
    <text evidence="2">The sequence shown here is derived from an EMBL/GenBank/DDBJ whole genome shotgun (WGS) entry which is preliminary data.</text>
</comment>
<proteinExistence type="predicted"/>
<protein>
    <submittedName>
        <fullName evidence="2">Uncharacterized protein</fullName>
    </submittedName>
</protein>
<keyword evidence="1" id="KW-0472">Membrane</keyword>
<keyword evidence="1" id="KW-1133">Transmembrane helix</keyword>
<evidence type="ECO:0000313" key="2">
    <source>
        <dbReference type="EMBL" id="RSM64190.1"/>
    </source>
</evidence>
<feature type="transmembrane region" description="Helical" evidence="1">
    <location>
        <begin position="53"/>
        <end position="72"/>
    </location>
</feature>
<dbReference type="Proteomes" id="UP000287547">
    <property type="component" value="Unassembled WGS sequence"/>
</dbReference>
<organism evidence="2 3">
    <name type="scientific">Kibdelosporangium aridum</name>
    <dbReference type="NCBI Taxonomy" id="2030"/>
    <lineage>
        <taxon>Bacteria</taxon>
        <taxon>Bacillati</taxon>
        <taxon>Actinomycetota</taxon>
        <taxon>Actinomycetes</taxon>
        <taxon>Pseudonocardiales</taxon>
        <taxon>Pseudonocardiaceae</taxon>
        <taxon>Kibdelosporangium</taxon>
    </lineage>
</organism>
<feature type="transmembrane region" description="Helical" evidence="1">
    <location>
        <begin position="79"/>
        <end position="98"/>
    </location>
</feature>
<dbReference type="AlphaFoldDB" id="A0A428Y9H9"/>